<gene>
    <name evidence="2" type="ORF">VW35_04710</name>
</gene>
<dbReference type="PATRIC" id="fig|361041.3.peg.247"/>
<feature type="signal peptide" evidence="1">
    <location>
        <begin position="1"/>
        <end position="21"/>
    </location>
</feature>
<protein>
    <recommendedName>
        <fullName evidence="4">Carboxypeptidase regulatory-like domain-containing protein</fullName>
    </recommendedName>
</protein>
<sequence length="324" mass="34299">MPPLFRLIACAMLSLSAISLAVDPVVIAQESAEIPPLPRPRPDRDATTAIPAGEAKGTATQAIEAITTTPQSVTLSARITQDGPAIPDGVVWRVFDTVPDASGNMKLVAKSEEGTAKLDLPPGEYVVHVAYGRAQLSEALSVTTGNNEKIIDLEAGALRLNSAVTGDIPIEPTQLHFDIFTAGEESNRVLIAENLPPNDIITLNAGTYHIVSHFGTINAVVRADLRVEAGELTDATLYHHASEVSLKLVSVEGGEAIADVEWTIKTPDGATVFTDRGAFPTTVLAEGDYLVLAKQGEKVYNREVQVVSGGSREIEVLTSVYQGG</sequence>
<proteinExistence type="predicted"/>
<dbReference type="EMBL" id="LAJG01000014">
    <property type="protein sequence ID" value="KKB79804.1"/>
    <property type="molecule type" value="Genomic_DNA"/>
</dbReference>
<organism evidence="2 3">
    <name type="scientific">Devosia soli</name>
    <dbReference type="NCBI Taxonomy" id="361041"/>
    <lineage>
        <taxon>Bacteria</taxon>
        <taxon>Pseudomonadati</taxon>
        <taxon>Pseudomonadota</taxon>
        <taxon>Alphaproteobacteria</taxon>
        <taxon>Hyphomicrobiales</taxon>
        <taxon>Devosiaceae</taxon>
        <taxon>Devosia</taxon>
    </lineage>
</organism>
<feature type="chain" id="PRO_5002492256" description="Carboxypeptidase regulatory-like domain-containing protein" evidence="1">
    <location>
        <begin position="22"/>
        <end position="324"/>
    </location>
</feature>
<evidence type="ECO:0000256" key="1">
    <source>
        <dbReference type="SAM" id="SignalP"/>
    </source>
</evidence>
<accession>A0A0F5LC92</accession>
<keyword evidence="1" id="KW-0732">Signal</keyword>
<name>A0A0F5LC92_9HYPH</name>
<comment type="caution">
    <text evidence="2">The sequence shown here is derived from an EMBL/GenBank/DDBJ whole genome shotgun (WGS) entry which is preliminary data.</text>
</comment>
<dbReference type="AlphaFoldDB" id="A0A0F5LC92"/>
<evidence type="ECO:0008006" key="4">
    <source>
        <dbReference type="Google" id="ProtNLM"/>
    </source>
</evidence>
<keyword evidence="3" id="KW-1185">Reference proteome</keyword>
<reference evidence="2 3" key="1">
    <citation type="submission" date="2015-03" db="EMBL/GenBank/DDBJ databases">
        <authorList>
            <person name="Hassan Y.I."/>
            <person name="Lepp D."/>
            <person name="Zhou T."/>
        </authorList>
    </citation>
    <scope>NUCLEOTIDE SEQUENCE [LARGE SCALE GENOMIC DNA]</scope>
    <source>
        <strain evidence="2 3">GH2-10</strain>
    </source>
</reference>
<dbReference type="Proteomes" id="UP000033514">
    <property type="component" value="Unassembled WGS sequence"/>
</dbReference>
<evidence type="ECO:0000313" key="2">
    <source>
        <dbReference type="EMBL" id="KKB79804.1"/>
    </source>
</evidence>
<dbReference type="STRING" id="361041.VW35_04710"/>
<evidence type="ECO:0000313" key="3">
    <source>
        <dbReference type="Proteomes" id="UP000033514"/>
    </source>
</evidence>